<proteinExistence type="predicted"/>
<dbReference type="GO" id="GO:0031012">
    <property type="term" value="C:extracellular matrix"/>
    <property type="evidence" value="ECO:0007669"/>
    <property type="project" value="InterPro"/>
</dbReference>
<reference evidence="7 8" key="1">
    <citation type="journal article" date="2016" name="Nat. Commun.">
        <title>Thousands of microbial genomes shed light on interconnected biogeochemical processes in an aquifer system.</title>
        <authorList>
            <person name="Anantharaman K."/>
            <person name="Brown C.T."/>
            <person name="Hug L.A."/>
            <person name="Sharon I."/>
            <person name="Castelle C.J."/>
            <person name="Probst A.J."/>
            <person name="Thomas B.C."/>
            <person name="Singh A."/>
            <person name="Wilkins M.J."/>
            <person name="Karaoz U."/>
            <person name="Brodie E.L."/>
            <person name="Williams K.H."/>
            <person name="Hubbard S.S."/>
            <person name="Banfield J.F."/>
        </authorList>
    </citation>
    <scope>NUCLEOTIDE SEQUENCE [LARGE SCALE GENOMIC DNA]</scope>
</reference>
<organism evidence="7 8">
    <name type="scientific">Candidatus Doudnabacteria bacterium RIFCSPHIGHO2_01_FULL_45_18</name>
    <dbReference type="NCBI Taxonomy" id="1817823"/>
    <lineage>
        <taxon>Bacteria</taxon>
        <taxon>Candidatus Doudnaibacteriota</taxon>
    </lineage>
</organism>
<evidence type="ECO:0000313" key="8">
    <source>
        <dbReference type="Proteomes" id="UP000176233"/>
    </source>
</evidence>
<evidence type="ECO:0000259" key="6">
    <source>
        <dbReference type="Pfam" id="PF00413"/>
    </source>
</evidence>
<evidence type="ECO:0000256" key="4">
    <source>
        <dbReference type="ARBA" id="ARBA00022833"/>
    </source>
</evidence>
<dbReference type="Pfam" id="PF00413">
    <property type="entry name" value="Peptidase_M10"/>
    <property type="match status" value="1"/>
</dbReference>
<dbReference type="InterPro" id="IPR024079">
    <property type="entry name" value="MetalloPept_cat_dom_sf"/>
</dbReference>
<dbReference type="GO" id="GO:0004222">
    <property type="term" value="F:metalloendopeptidase activity"/>
    <property type="evidence" value="ECO:0007669"/>
    <property type="project" value="InterPro"/>
</dbReference>
<dbReference type="GO" id="GO:0006508">
    <property type="term" value="P:proteolysis"/>
    <property type="evidence" value="ECO:0007669"/>
    <property type="project" value="UniProtKB-KW"/>
</dbReference>
<evidence type="ECO:0000256" key="3">
    <source>
        <dbReference type="ARBA" id="ARBA00022801"/>
    </source>
</evidence>
<keyword evidence="1" id="KW-0645">Protease</keyword>
<evidence type="ECO:0000256" key="5">
    <source>
        <dbReference type="SAM" id="SignalP"/>
    </source>
</evidence>
<dbReference type="InterPro" id="IPR001818">
    <property type="entry name" value="Pept_M10_metallopeptidase"/>
</dbReference>
<accession>A0A1F5NSI7</accession>
<feature type="signal peptide" evidence="5">
    <location>
        <begin position="1"/>
        <end position="22"/>
    </location>
</feature>
<evidence type="ECO:0000256" key="1">
    <source>
        <dbReference type="ARBA" id="ARBA00022670"/>
    </source>
</evidence>
<dbReference type="GO" id="GO:0008270">
    <property type="term" value="F:zinc ion binding"/>
    <property type="evidence" value="ECO:0007669"/>
    <property type="project" value="InterPro"/>
</dbReference>
<keyword evidence="2" id="KW-0479">Metal-binding</keyword>
<gene>
    <name evidence="7" type="ORF">A2660_00215</name>
</gene>
<comment type="caution">
    <text evidence="7">The sequence shown here is derived from an EMBL/GenBank/DDBJ whole genome shotgun (WGS) entry which is preliminary data.</text>
</comment>
<dbReference type="Gene3D" id="3.40.390.10">
    <property type="entry name" value="Collagenase (Catalytic Domain)"/>
    <property type="match status" value="1"/>
</dbReference>
<evidence type="ECO:0000313" key="7">
    <source>
        <dbReference type="EMBL" id="OGE80573.1"/>
    </source>
</evidence>
<dbReference type="AlphaFoldDB" id="A0A1F5NSI7"/>
<dbReference type="Proteomes" id="UP000176233">
    <property type="component" value="Unassembled WGS sequence"/>
</dbReference>
<evidence type="ECO:0000256" key="2">
    <source>
        <dbReference type="ARBA" id="ARBA00022723"/>
    </source>
</evidence>
<sequence length="263" mass="28339">MIKKLSIFACLFSFLVAFPTLAQSTGRTLTLPEAAEHSAVIALGSAIDPKTGSVVEGFMFVDYQNENAKSGNARSNQPSGNSCYAFLAKGAKWKTVEPWLVNPTNSRGLDQTFVFNNTQTDIAKWNVSAGVTILGTGSSTSDTLAVDTTSPDGSNEVYFADVSTQGVIAVTTVWGIFSGPTFNRRLVEWDMVIDDTDFDWSSSGEAGKMDFENIITHELGHAAGMGHPSDSCPEETMFRFADNGETKKRTLNTGDIAGIQTLY</sequence>
<feature type="domain" description="Peptidase M10 metallopeptidase" evidence="6">
    <location>
        <begin position="195"/>
        <end position="263"/>
    </location>
</feature>
<keyword evidence="3" id="KW-0378">Hydrolase</keyword>
<dbReference type="EMBL" id="MFEJ01000007">
    <property type="protein sequence ID" value="OGE80573.1"/>
    <property type="molecule type" value="Genomic_DNA"/>
</dbReference>
<protein>
    <recommendedName>
        <fullName evidence="6">Peptidase M10 metallopeptidase domain-containing protein</fullName>
    </recommendedName>
</protein>
<dbReference type="SUPFAM" id="SSF55486">
    <property type="entry name" value="Metalloproteases ('zincins'), catalytic domain"/>
    <property type="match status" value="1"/>
</dbReference>
<keyword evidence="5" id="KW-0732">Signal</keyword>
<name>A0A1F5NSI7_9BACT</name>
<feature type="chain" id="PRO_5009520184" description="Peptidase M10 metallopeptidase domain-containing protein" evidence="5">
    <location>
        <begin position="23"/>
        <end position="263"/>
    </location>
</feature>
<keyword evidence="4" id="KW-0862">Zinc</keyword>